<protein>
    <submittedName>
        <fullName evidence="4">ANF_receptor domain-containing protein</fullName>
    </submittedName>
</protein>
<evidence type="ECO:0000313" key="2">
    <source>
        <dbReference type="EMBL" id="VDM46370.1"/>
    </source>
</evidence>
<evidence type="ECO:0000313" key="4">
    <source>
        <dbReference type="WBParaSite" id="TCNE_0001504901-mRNA-1"/>
    </source>
</evidence>
<keyword evidence="1" id="KW-1133">Transmembrane helix</keyword>
<accession>A0A183V2S9</accession>
<dbReference type="WBParaSite" id="TCNE_0001504901-mRNA-1">
    <property type="protein sequence ID" value="TCNE_0001504901-mRNA-1"/>
    <property type="gene ID" value="TCNE_0001504901"/>
</dbReference>
<reference evidence="2 3" key="2">
    <citation type="submission" date="2018-11" db="EMBL/GenBank/DDBJ databases">
        <authorList>
            <consortium name="Pathogen Informatics"/>
        </authorList>
    </citation>
    <scope>NUCLEOTIDE SEQUENCE [LARGE SCALE GENOMIC DNA]</scope>
</reference>
<name>A0A183V2S9_TOXCA</name>
<keyword evidence="1" id="KW-0812">Transmembrane</keyword>
<dbReference type="Proteomes" id="UP000050794">
    <property type="component" value="Unassembled WGS sequence"/>
</dbReference>
<evidence type="ECO:0000256" key="1">
    <source>
        <dbReference type="SAM" id="Phobius"/>
    </source>
</evidence>
<gene>
    <name evidence="2" type="ORF">TCNE_LOCUS15049</name>
</gene>
<proteinExistence type="predicted"/>
<organism evidence="3 4">
    <name type="scientific">Toxocara canis</name>
    <name type="common">Canine roundworm</name>
    <dbReference type="NCBI Taxonomy" id="6265"/>
    <lineage>
        <taxon>Eukaryota</taxon>
        <taxon>Metazoa</taxon>
        <taxon>Ecdysozoa</taxon>
        <taxon>Nematoda</taxon>
        <taxon>Chromadorea</taxon>
        <taxon>Rhabditida</taxon>
        <taxon>Spirurina</taxon>
        <taxon>Ascaridomorpha</taxon>
        <taxon>Ascaridoidea</taxon>
        <taxon>Toxocaridae</taxon>
        <taxon>Toxocara</taxon>
    </lineage>
</organism>
<evidence type="ECO:0000313" key="3">
    <source>
        <dbReference type="Proteomes" id="UP000050794"/>
    </source>
</evidence>
<sequence>MTRKDCLDLHVRNSDDKMKVTQAIQFAIAAVLSSFHIKLVWVDVRIGSKVDGNQWRASTVNMLMKFNEQMYFDSLVLRSSRKYCNVTMWLFCSFIYS</sequence>
<reference evidence="4" key="1">
    <citation type="submission" date="2016-06" db="UniProtKB">
        <authorList>
            <consortium name="WormBaseParasite"/>
        </authorList>
    </citation>
    <scope>IDENTIFICATION</scope>
</reference>
<keyword evidence="1" id="KW-0472">Membrane</keyword>
<keyword evidence="3" id="KW-1185">Reference proteome</keyword>
<dbReference type="EMBL" id="UYWY01022602">
    <property type="protein sequence ID" value="VDM46370.1"/>
    <property type="molecule type" value="Genomic_DNA"/>
</dbReference>
<dbReference type="AlphaFoldDB" id="A0A183V2S9"/>
<feature type="transmembrane region" description="Helical" evidence="1">
    <location>
        <begin position="20"/>
        <end position="41"/>
    </location>
</feature>